<dbReference type="Proteomes" id="UP000245609">
    <property type="component" value="Unassembled WGS sequence"/>
</dbReference>
<gene>
    <name evidence="2" type="ORF">BB560_002459</name>
    <name evidence="1" type="ORF">BB560_002461</name>
</gene>
<comment type="caution">
    <text evidence="1">The sequence shown here is derived from an EMBL/GenBank/DDBJ whole genome shotgun (WGS) entry which is preliminary data.</text>
</comment>
<protein>
    <submittedName>
        <fullName evidence="1">Uncharacterized protein</fullName>
    </submittedName>
</protein>
<keyword evidence="3" id="KW-1185">Reference proteome</keyword>
<dbReference type="AlphaFoldDB" id="A0A2T9ZEP2"/>
<organism evidence="1 3">
    <name type="scientific">Smittium megazygosporum</name>
    <dbReference type="NCBI Taxonomy" id="133381"/>
    <lineage>
        <taxon>Eukaryota</taxon>
        <taxon>Fungi</taxon>
        <taxon>Fungi incertae sedis</taxon>
        <taxon>Zoopagomycota</taxon>
        <taxon>Kickxellomycotina</taxon>
        <taxon>Harpellomycetes</taxon>
        <taxon>Harpellales</taxon>
        <taxon>Legeriomycetaceae</taxon>
        <taxon>Smittium</taxon>
    </lineage>
</organism>
<reference evidence="1 3" key="1">
    <citation type="journal article" date="2018" name="MBio">
        <title>Comparative Genomics Reveals the Core Gene Toolbox for the Fungus-Insect Symbiosis.</title>
        <authorList>
            <person name="Wang Y."/>
            <person name="Stata M."/>
            <person name="Wang W."/>
            <person name="Stajich J.E."/>
            <person name="White M.M."/>
            <person name="Moncalvo J.M."/>
        </authorList>
    </citation>
    <scope>NUCLEOTIDE SEQUENCE [LARGE SCALE GENOMIC DNA]</scope>
    <source>
        <strain evidence="1 3">SC-DP-2</strain>
    </source>
</reference>
<evidence type="ECO:0000313" key="1">
    <source>
        <dbReference type="EMBL" id="PVV03073.1"/>
    </source>
</evidence>
<sequence>MKAVSKIMISTITFSPTVARFLPFVISSKMNPTESHVADNSSAFTCFGNPKKKEKGLDCKLIGWSRFGKFQSKVDELNANGRPMD</sequence>
<evidence type="ECO:0000313" key="2">
    <source>
        <dbReference type="EMBL" id="PVV03074.1"/>
    </source>
</evidence>
<dbReference type="EMBL" id="MBFS01000281">
    <property type="protein sequence ID" value="PVV03074.1"/>
    <property type="molecule type" value="Genomic_DNA"/>
</dbReference>
<proteinExistence type="predicted"/>
<name>A0A2T9ZEP2_9FUNG</name>
<accession>A0A2T9ZEP2</accession>
<dbReference type="EMBL" id="MBFS01000281">
    <property type="protein sequence ID" value="PVV03073.1"/>
    <property type="molecule type" value="Genomic_DNA"/>
</dbReference>
<evidence type="ECO:0000313" key="3">
    <source>
        <dbReference type="Proteomes" id="UP000245609"/>
    </source>
</evidence>